<protein>
    <submittedName>
        <fullName evidence="3">Multidrug efflux RND transporter outer membrane channel subunit OprM</fullName>
    </submittedName>
</protein>
<dbReference type="Proteomes" id="UP001499988">
    <property type="component" value="Unassembled WGS sequence"/>
</dbReference>
<evidence type="ECO:0000256" key="1">
    <source>
        <dbReference type="ARBA" id="ARBA00007613"/>
    </source>
</evidence>
<keyword evidence="4" id="KW-1185">Reference proteome</keyword>
<keyword evidence="2" id="KW-0732">Signal</keyword>
<name>A0ABP9FLN7_9GAMM</name>
<proteinExistence type="inferred from homology"/>
<accession>A0ABP9FLN7</accession>
<sequence length="467" mass="50326">MKPTLSLLAAAIWLSGCASTASSGVDIGLSQALEQHSQQTSLETAQWQGEQPDSALVQTQLLALIDLPRLEALQARALSANPDLQQTLLALSISEQRLGVSRAAQLPNASLGVDAQRSEDDEGISTQYRADLTVSWELDLWQRLADSSQASLADLMAQEADLAAAQASLVAQVLRTWLNWHTDGQLLAIERQRAELQQSNLTLIQSRYQRGTGSLDDLDTARSVLALTQANIAASEAASNARLRSLAALLGYADVSAMEQAIPSLFSAFDAPLDVAVPMTGLPVQDLAQRPDLQQAYHQLIAGEYRERVAYKALLPSINLSASLSDMGTSPSQALFASPAWSLLGGLTAPLFQGGALKAQAEIAELEREQAYWSFRASLLSAVVEVEDALEQERSLAQQQQHLSDALASAERSQASYRSRYVSGLVEISQLLDAQQNTFDSRSQLLQASRDRLLNRIDLGLALGLGV</sequence>
<comment type="caution">
    <text evidence="3">The sequence shown here is derived from an EMBL/GenBank/DDBJ whole genome shotgun (WGS) entry which is preliminary data.</text>
</comment>
<dbReference type="EMBL" id="BAABJZ010000101">
    <property type="protein sequence ID" value="GAA4899036.1"/>
    <property type="molecule type" value="Genomic_DNA"/>
</dbReference>
<dbReference type="Gene3D" id="2.20.200.10">
    <property type="entry name" value="Outer membrane efflux proteins (OEP)"/>
    <property type="match status" value="1"/>
</dbReference>
<dbReference type="InterPro" id="IPR010131">
    <property type="entry name" value="MdtP/NodT-like"/>
</dbReference>
<feature type="chain" id="PRO_5047205179" evidence="2">
    <location>
        <begin position="21"/>
        <end position="467"/>
    </location>
</feature>
<dbReference type="SUPFAM" id="SSF56954">
    <property type="entry name" value="Outer membrane efflux proteins (OEP)"/>
    <property type="match status" value="1"/>
</dbReference>
<gene>
    <name evidence="3" type="primary">oprM</name>
    <name evidence="3" type="ORF">GCM10023333_35700</name>
</gene>
<dbReference type="InterPro" id="IPR003423">
    <property type="entry name" value="OMP_efflux"/>
</dbReference>
<dbReference type="PANTHER" id="PTHR30203">
    <property type="entry name" value="OUTER MEMBRANE CATION EFFLUX PROTEIN"/>
    <property type="match status" value="1"/>
</dbReference>
<dbReference type="Pfam" id="PF02321">
    <property type="entry name" value="OEP"/>
    <property type="match status" value="2"/>
</dbReference>
<dbReference type="Gene3D" id="1.20.1600.10">
    <property type="entry name" value="Outer membrane efflux proteins (OEP)"/>
    <property type="match status" value="1"/>
</dbReference>
<feature type="signal peptide" evidence="2">
    <location>
        <begin position="1"/>
        <end position="20"/>
    </location>
</feature>
<organism evidence="3 4">
    <name type="scientific">Ferrimonas pelagia</name>
    <dbReference type="NCBI Taxonomy" id="1177826"/>
    <lineage>
        <taxon>Bacteria</taxon>
        <taxon>Pseudomonadati</taxon>
        <taxon>Pseudomonadota</taxon>
        <taxon>Gammaproteobacteria</taxon>
        <taxon>Alteromonadales</taxon>
        <taxon>Ferrimonadaceae</taxon>
        <taxon>Ferrimonas</taxon>
    </lineage>
</organism>
<evidence type="ECO:0000256" key="2">
    <source>
        <dbReference type="SAM" id="SignalP"/>
    </source>
</evidence>
<evidence type="ECO:0000313" key="4">
    <source>
        <dbReference type="Proteomes" id="UP001499988"/>
    </source>
</evidence>
<comment type="similarity">
    <text evidence="1">Belongs to the outer membrane factor (OMF) (TC 1.B.17) family.</text>
</comment>
<reference evidence="4" key="1">
    <citation type="journal article" date="2019" name="Int. J. Syst. Evol. Microbiol.">
        <title>The Global Catalogue of Microorganisms (GCM) 10K type strain sequencing project: providing services to taxonomists for standard genome sequencing and annotation.</title>
        <authorList>
            <consortium name="The Broad Institute Genomics Platform"/>
            <consortium name="The Broad Institute Genome Sequencing Center for Infectious Disease"/>
            <person name="Wu L."/>
            <person name="Ma J."/>
        </authorList>
    </citation>
    <scope>NUCLEOTIDE SEQUENCE [LARGE SCALE GENOMIC DNA]</scope>
    <source>
        <strain evidence="4">JCM 18401</strain>
    </source>
</reference>
<evidence type="ECO:0000313" key="3">
    <source>
        <dbReference type="EMBL" id="GAA4899036.1"/>
    </source>
</evidence>
<dbReference type="PROSITE" id="PS51257">
    <property type="entry name" value="PROKAR_LIPOPROTEIN"/>
    <property type="match status" value="1"/>
</dbReference>
<dbReference type="RefSeq" id="WP_345336831.1">
    <property type="nucleotide sequence ID" value="NZ_BAABJZ010000101.1"/>
</dbReference>